<keyword evidence="6 16" id="KW-0732">Signal</keyword>
<evidence type="ECO:0000256" key="13">
    <source>
        <dbReference type="ARBA" id="ARBA00023170"/>
    </source>
</evidence>
<evidence type="ECO:0000256" key="9">
    <source>
        <dbReference type="ARBA" id="ARBA00022777"/>
    </source>
</evidence>
<comment type="caution">
    <text evidence="18">The sequence shown here is derived from an EMBL/GenBank/DDBJ whole genome shotgun (WGS) entry which is preliminary data.</text>
</comment>
<keyword evidence="5 15" id="KW-0812">Transmembrane</keyword>
<dbReference type="InterPro" id="IPR025287">
    <property type="entry name" value="WAK_GUB"/>
</dbReference>
<evidence type="ECO:0000256" key="15">
    <source>
        <dbReference type="SAM" id="Phobius"/>
    </source>
</evidence>
<evidence type="ECO:0000313" key="19">
    <source>
        <dbReference type="Proteomes" id="UP001418222"/>
    </source>
</evidence>
<keyword evidence="9 18" id="KW-0418">Kinase</keyword>
<dbReference type="Pfam" id="PF07714">
    <property type="entry name" value="PK_Tyr_Ser-Thr"/>
    <property type="match status" value="1"/>
</dbReference>
<dbReference type="FunFam" id="1.10.510.10:FF:000343">
    <property type="entry name" value="Cysteine-rich receptor-like protein kinase 28"/>
    <property type="match status" value="1"/>
</dbReference>
<sequence length="638" mass="71090">MPHKIFDPIPTLLLPILVFLFRPSSAASAAINPQYTECSKPVRCDNINVSYPFTLPDSPTYCGAPGYELNCDRGSNLTINLAGDVYRVMDINYEQRFFTAVDADFFGSSCPQTFRNTSFNRTLFDLSNLDSIVTVYVNCTRSVSPPGFRQIPCMKNSISYFNLQKGPTSEVLDLLLSCQLTAAVPLYESAALSLNSSSPVFGGALRQGFGMKWSAGNDWCRGCIDVGGVCGYNSTRATDPICFCPKQTALGSCAYGKRKKKNTRVIAVISGGVAFLLSFTLFALLLQIRIRKLKASNIRLSMAEELSNAEIKMIDFSALKKATHNFDIQNKLGQGGFGPVYKGVLNGVEIAVKRLSATSSQGLQEMKNEIQFVANLRHKNLVRLLGYCLHREEKLLIYEFLPNTSLDKFLFNPIRKTQLDWETRLKIILGVGRGLLYLHEDSHLRIVHRDLKASNILLDSDMNPKISDFGLAKLFKINETERNTSRIAGTLGYMAPEYVLHGRFSIKSDVFSYGVLVLEIITGMKLSMYESEEANDLQSYVWQHWREGNALEVVDGSLENRYSAQQVLRCVQIGLLCVQEDQMMRPKMDLVVTMLSSSSMKLPDPSMPTSYKEFSQFSVVKVESAPISGGHSSLEVGR</sequence>
<keyword evidence="14" id="KW-0325">Glycoprotein</keyword>
<dbReference type="Gene3D" id="3.30.200.20">
    <property type="entry name" value="Phosphorylase Kinase, domain 1"/>
    <property type="match status" value="1"/>
</dbReference>
<dbReference type="SMART" id="SM00220">
    <property type="entry name" value="S_TKc"/>
    <property type="match status" value="1"/>
</dbReference>
<evidence type="ECO:0000256" key="7">
    <source>
        <dbReference type="ARBA" id="ARBA00022737"/>
    </source>
</evidence>
<evidence type="ECO:0000256" key="8">
    <source>
        <dbReference type="ARBA" id="ARBA00022741"/>
    </source>
</evidence>
<dbReference type="FunFam" id="3.30.200.20:FF:000142">
    <property type="entry name" value="Cysteine-rich receptor-like protein kinase 10"/>
    <property type="match status" value="1"/>
</dbReference>
<dbReference type="Pfam" id="PF13947">
    <property type="entry name" value="GUB_WAK_bind"/>
    <property type="match status" value="1"/>
</dbReference>
<dbReference type="InterPro" id="IPR001245">
    <property type="entry name" value="Ser-Thr/Tyr_kinase_cat_dom"/>
</dbReference>
<comment type="subcellular location">
    <subcellularLocation>
        <location evidence="1">Membrane</location>
        <topology evidence="1">Single-pass membrane protein</topology>
    </subcellularLocation>
</comment>
<dbReference type="InterPro" id="IPR011009">
    <property type="entry name" value="Kinase-like_dom_sf"/>
</dbReference>
<dbReference type="AlphaFoldDB" id="A0AAP0BIF0"/>
<keyword evidence="8" id="KW-0547">Nucleotide-binding</keyword>
<feature type="signal peptide" evidence="16">
    <location>
        <begin position="1"/>
        <end position="26"/>
    </location>
</feature>
<dbReference type="GO" id="GO:0030247">
    <property type="term" value="F:polysaccharide binding"/>
    <property type="evidence" value="ECO:0007669"/>
    <property type="project" value="InterPro"/>
</dbReference>
<evidence type="ECO:0000256" key="12">
    <source>
        <dbReference type="ARBA" id="ARBA00023136"/>
    </source>
</evidence>
<evidence type="ECO:0000256" key="1">
    <source>
        <dbReference type="ARBA" id="ARBA00004167"/>
    </source>
</evidence>
<dbReference type="InterPro" id="IPR032872">
    <property type="entry name" value="WAK_assoc_C"/>
</dbReference>
<dbReference type="GO" id="GO:0005524">
    <property type="term" value="F:ATP binding"/>
    <property type="evidence" value="ECO:0007669"/>
    <property type="project" value="UniProtKB-KW"/>
</dbReference>
<dbReference type="GO" id="GO:0009737">
    <property type="term" value="P:response to abscisic acid"/>
    <property type="evidence" value="ECO:0007669"/>
    <property type="project" value="UniProtKB-ARBA"/>
</dbReference>
<feature type="domain" description="Protein kinase" evidence="17">
    <location>
        <begin position="326"/>
        <end position="607"/>
    </location>
</feature>
<dbReference type="Proteomes" id="UP001418222">
    <property type="component" value="Unassembled WGS sequence"/>
</dbReference>
<dbReference type="GO" id="GO:0004674">
    <property type="term" value="F:protein serine/threonine kinase activity"/>
    <property type="evidence" value="ECO:0007669"/>
    <property type="project" value="UniProtKB-KW"/>
</dbReference>
<feature type="transmembrane region" description="Helical" evidence="15">
    <location>
        <begin position="265"/>
        <end position="286"/>
    </location>
</feature>
<dbReference type="PROSITE" id="PS50011">
    <property type="entry name" value="PROTEIN_KINASE_DOM"/>
    <property type="match status" value="1"/>
</dbReference>
<dbReference type="GO" id="GO:0005886">
    <property type="term" value="C:plasma membrane"/>
    <property type="evidence" value="ECO:0007669"/>
    <property type="project" value="TreeGrafter"/>
</dbReference>
<evidence type="ECO:0000256" key="14">
    <source>
        <dbReference type="ARBA" id="ARBA00023180"/>
    </source>
</evidence>
<dbReference type="PANTHER" id="PTHR27002:SF1040">
    <property type="entry name" value="OS07G0538400 PROTEIN"/>
    <property type="match status" value="1"/>
</dbReference>
<evidence type="ECO:0000256" key="5">
    <source>
        <dbReference type="ARBA" id="ARBA00022692"/>
    </source>
</evidence>
<keyword evidence="12 15" id="KW-0472">Membrane</keyword>
<dbReference type="CDD" id="cd14066">
    <property type="entry name" value="STKc_IRAK"/>
    <property type="match status" value="1"/>
</dbReference>
<gene>
    <name evidence="18" type="primary">CRK10</name>
    <name evidence="18" type="ORF">KSP39_PZI010769</name>
</gene>
<dbReference type="EMBL" id="JBBWWQ010000008">
    <property type="protein sequence ID" value="KAK8940657.1"/>
    <property type="molecule type" value="Genomic_DNA"/>
</dbReference>
<dbReference type="InterPro" id="IPR000719">
    <property type="entry name" value="Prot_kinase_dom"/>
</dbReference>
<dbReference type="SUPFAM" id="SSF56112">
    <property type="entry name" value="Protein kinase-like (PK-like)"/>
    <property type="match status" value="1"/>
</dbReference>
<evidence type="ECO:0000256" key="6">
    <source>
        <dbReference type="ARBA" id="ARBA00022729"/>
    </source>
</evidence>
<accession>A0AAP0BIF0</accession>
<keyword evidence="10" id="KW-0067">ATP-binding</keyword>
<reference evidence="18 19" key="1">
    <citation type="journal article" date="2022" name="Nat. Plants">
        <title>Genomes of leafy and leafless Platanthera orchids illuminate the evolution of mycoheterotrophy.</title>
        <authorList>
            <person name="Li M.H."/>
            <person name="Liu K.W."/>
            <person name="Li Z."/>
            <person name="Lu H.C."/>
            <person name="Ye Q.L."/>
            <person name="Zhang D."/>
            <person name="Wang J.Y."/>
            <person name="Li Y.F."/>
            <person name="Zhong Z.M."/>
            <person name="Liu X."/>
            <person name="Yu X."/>
            <person name="Liu D.K."/>
            <person name="Tu X.D."/>
            <person name="Liu B."/>
            <person name="Hao Y."/>
            <person name="Liao X.Y."/>
            <person name="Jiang Y.T."/>
            <person name="Sun W.H."/>
            <person name="Chen J."/>
            <person name="Chen Y.Q."/>
            <person name="Ai Y."/>
            <person name="Zhai J.W."/>
            <person name="Wu S.S."/>
            <person name="Zhou Z."/>
            <person name="Hsiao Y.Y."/>
            <person name="Wu W.L."/>
            <person name="Chen Y.Y."/>
            <person name="Lin Y.F."/>
            <person name="Hsu J.L."/>
            <person name="Li C.Y."/>
            <person name="Wang Z.W."/>
            <person name="Zhao X."/>
            <person name="Zhong W.Y."/>
            <person name="Ma X.K."/>
            <person name="Ma L."/>
            <person name="Huang J."/>
            <person name="Chen G.Z."/>
            <person name="Huang M.Z."/>
            <person name="Huang L."/>
            <person name="Peng D.H."/>
            <person name="Luo Y.B."/>
            <person name="Zou S.Q."/>
            <person name="Chen S.P."/>
            <person name="Lan S."/>
            <person name="Tsai W.C."/>
            <person name="Van de Peer Y."/>
            <person name="Liu Z.J."/>
        </authorList>
    </citation>
    <scope>NUCLEOTIDE SEQUENCE [LARGE SCALE GENOMIC DNA]</scope>
    <source>
        <strain evidence="18">Lor287</strain>
    </source>
</reference>
<dbReference type="PROSITE" id="PS00108">
    <property type="entry name" value="PROTEIN_KINASE_ST"/>
    <property type="match status" value="1"/>
</dbReference>
<evidence type="ECO:0000256" key="3">
    <source>
        <dbReference type="ARBA" id="ARBA00022553"/>
    </source>
</evidence>
<keyword evidence="7" id="KW-0677">Repeat</keyword>
<evidence type="ECO:0000256" key="16">
    <source>
        <dbReference type="SAM" id="SignalP"/>
    </source>
</evidence>
<evidence type="ECO:0000259" key="17">
    <source>
        <dbReference type="PROSITE" id="PS50011"/>
    </source>
</evidence>
<keyword evidence="13 18" id="KW-0675">Receptor</keyword>
<proteinExistence type="predicted"/>
<feature type="chain" id="PRO_5043025990" evidence="16">
    <location>
        <begin position="27"/>
        <end position="638"/>
    </location>
</feature>
<evidence type="ECO:0000256" key="11">
    <source>
        <dbReference type="ARBA" id="ARBA00022989"/>
    </source>
</evidence>
<dbReference type="InterPro" id="IPR008271">
    <property type="entry name" value="Ser/Thr_kinase_AS"/>
</dbReference>
<keyword evidence="3" id="KW-0597">Phosphoprotein</keyword>
<organism evidence="18 19">
    <name type="scientific">Platanthera zijinensis</name>
    <dbReference type="NCBI Taxonomy" id="2320716"/>
    <lineage>
        <taxon>Eukaryota</taxon>
        <taxon>Viridiplantae</taxon>
        <taxon>Streptophyta</taxon>
        <taxon>Embryophyta</taxon>
        <taxon>Tracheophyta</taxon>
        <taxon>Spermatophyta</taxon>
        <taxon>Magnoliopsida</taxon>
        <taxon>Liliopsida</taxon>
        <taxon>Asparagales</taxon>
        <taxon>Orchidaceae</taxon>
        <taxon>Orchidoideae</taxon>
        <taxon>Orchideae</taxon>
        <taxon>Orchidinae</taxon>
        <taxon>Platanthera</taxon>
    </lineage>
</organism>
<dbReference type="PANTHER" id="PTHR27002">
    <property type="entry name" value="RECEPTOR-LIKE SERINE/THREONINE-PROTEIN KINASE SD1-8"/>
    <property type="match status" value="1"/>
</dbReference>
<dbReference type="Gene3D" id="1.10.510.10">
    <property type="entry name" value="Transferase(Phosphotransferase) domain 1"/>
    <property type="match status" value="1"/>
</dbReference>
<name>A0AAP0BIF0_9ASPA</name>
<dbReference type="Pfam" id="PF14380">
    <property type="entry name" value="WAK_assoc"/>
    <property type="match status" value="1"/>
</dbReference>
<evidence type="ECO:0000256" key="10">
    <source>
        <dbReference type="ARBA" id="ARBA00022840"/>
    </source>
</evidence>
<evidence type="ECO:0000256" key="2">
    <source>
        <dbReference type="ARBA" id="ARBA00022527"/>
    </source>
</evidence>
<keyword evidence="4" id="KW-0808">Transferase</keyword>
<protein>
    <submittedName>
        <fullName evidence="18">Cysteine-rich receptor-like protein kinase 10</fullName>
    </submittedName>
</protein>
<evidence type="ECO:0000313" key="18">
    <source>
        <dbReference type="EMBL" id="KAK8940657.1"/>
    </source>
</evidence>
<evidence type="ECO:0000256" key="4">
    <source>
        <dbReference type="ARBA" id="ARBA00022679"/>
    </source>
</evidence>
<keyword evidence="19" id="KW-1185">Reference proteome</keyword>
<keyword evidence="2" id="KW-0723">Serine/threonine-protein kinase</keyword>
<keyword evidence="11 15" id="KW-1133">Transmembrane helix</keyword>